<dbReference type="OrthoDB" id="9901009at2"/>
<keyword evidence="3" id="KW-1185">Reference proteome</keyword>
<sequence length="256" mass="28297">MKTNTNNLIVTIFAAISSCSAFASQQSDTLQDMSDPMAVFSQFGVGYGDKGINLMLGHAYDPGIENRKAMHIFEMKGIGGESIGWRSDNNNSVSELRYRHFEVSLETGTGTNLDLNYNIDSGIGTGTYGLIQALPEIRNFQAYPMLAIGGAVVDLNKNNARIETEKGAIGGHHLLGFYGLAGMYSRYNVTDNIWLNYNPMSLMGASGELSGETRFMHEAAISYQITSRANIRYFANWSDKVNYADGDHRIMYTYQI</sequence>
<evidence type="ECO:0008006" key="4">
    <source>
        <dbReference type="Google" id="ProtNLM"/>
    </source>
</evidence>
<dbReference type="RefSeq" id="WP_107349332.1">
    <property type="nucleotide sequence ID" value="NZ_PYMH01000005.1"/>
</dbReference>
<dbReference type="AlphaFoldDB" id="A0A2T3IYN1"/>
<proteinExistence type="predicted"/>
<feature type="signal peptide" evidence="1">
    <location>
        <begin position="1"/>
        <end position="23"/>
    </location>
</feature>
<evidence type="ECO:0000256" key="1">
    <source>
        <dbReference type="SAM" id="SignalP"/>
    </source>
</evidence>
<comment type="caution">
    <text evidence="2">The sequence shown here is derived from an EMBL/GenBank/DDBJ whole genome shotgun (WGS) entry which is preliminary data.</text>
</comment>
<reference evidence="2 3" key="1">
    <citation type="submission" date="2018-03" db="EMBL/GenBank/DDBJ databases">
        <title>Whole genome sequencing of Histamine producing bacteria.</title>
        <authorList>
            <person name="Butler K."/>
        </authorList>
    </citation>
    <scope>NUCLEOTIDE SEQUENCE [LARGE SCALE GENOMIC DNA]</scope>
    <source>
        <strain evidence="2 3">JCM 13586</strain>
    </source>
</reference>
<dbReference type="Proteomes" id="UP000241222">
    <property type="component" value="Unassembled WGS sequence"/>
</dbReference>
<protein>
    <recommendedName>
        <fullName evidence="4">Porin</fullName>
    </recommendedName>
</protein>
<organism evidence="2 3">
    <name type="scientific">Photobacterium lutimaris</name>
    <dbReference type="NCBI Taxonomy" id="388278"/>
    <lineage>
        <taxon>Bacteria</taxon>
        <taxon>Pseudomonadati</taxon>
        <taxon>Pseudomonadota</taxon>
        <taxon>Gammaproteobacteria</taxon>
        <taxon>Vibrionales</taxon>
        <taxon>Vibrionaceae</taxon>
        <taxon>Photobacterium</taxon>
    </lineage>
</organism>
<feature type="chain" id="PRO_5015659712" description="Porin" evidence="1">
    <location>
        <begin position="24"/>
        <end position="256"/>
    </location>
</feature>
<accession>A0A2T3IYN1</accession>
<evidence type="ECO:0000313" key="3">
    <source>
        <dbReference type="Proteomes" id="UP000241222"/>
    </source>
</evidence>
<evidence type="ECO:0000313" key="2">
    <source>
        <dbReference type="EMBL" id="PSU33698.1"/>
    </source>
</evidence>
<keyword evidence="1" id="KW-0732">Signal</keyword>
<dbReference type="PROSITE" id="PS51257">
    <property type="entry name" value="PROKAR_LIPOPROTEIN"/>
    <property type="match status" value="1"/>
</dbReference>
<name>A0A2T3IYN1_9GAMM</name>
<dbReference type="EMBL" id="PYMH01000005">
    <property type="protein sequence ID" value="PSU33698.1"/>
    <property type="molecule type" value="Genomic_DNA"/>
</dbReference>
<gene>
    <name evidence="2" type="ORF">C9I99_13095</name>
</gene>